<evidence type="ECO:0000256" key="1">
    <source>
        <dbReference type="PIRSR" id="PIRSR610708-1"/>
    </source>
</evidence>
<reference evidence="3" key="2">
    <citation type="journal article" date="2020" name="Nat. Commun.">
        <title>Large-scale genome sequencing of mycorrhizal fungi provides insights into the early evolution of symbiotic traits.</title>
        <authorList>
            <person name="Miyauchi S."/>
            <person name="Kiss E."/>
            <person name="Kuo A."/>
            <person name="Drula E."/>
            <person name="Kohler A."/>
            <person name="Sanchez-Garcia M."/>
            <person name="Morin E."/>
            <person name="Andreopoulos B."/>
            <person name="Barry K.W."/>
            <person name="Bonito G."/>
            <person name="Buee M."/>
            <person name="Carver A."/>
            <person name="Chen C."/>
            <person name="Cichocki N."/>
            <person name="Clum A."/>
            <person name="Culley D."/>
            <person name="Crous P.W."/>
            <person name="Fauchery L."/>
            <person name="Girlanda M."/>
            <person name="Hayes R.D."/>
            <person name="Keri Z."/>
            <person name="LaButti K."/>
            <person name="Lipzen A."/>
            <person name="Lombard V."/>
            <person name="Magnuson J."/>
            <person name="Maillard F."/>
            <person name="Murat C."/>
            <person name="Nolan M."/>
            <person name="Ohm R.A."/>
            <person name="Pangilinan J."/>
            <person name="Pereira M.F."/>
            <person name="Perotto S."/>
            <person name="Peter M."/>
            <person name="Pfister S."/>
            <person name="Riley R."/>
            <person name="Sitrit Y."/>
            <person name="Stielow J.B."/>
            <person name="Szollosi G."/>
            <person name="Zifcakova L."/>
            <person name="Stursova M."/>
            <person name="Spatafora J.W."/>
            <person name="Tedersoo L."/>
            <person name="Vaario L.M."/>
            <person name="Yamada A."/>
            <person name="Yan M."/>
            <person name="Wang P."/>
            <person name="Xu J."/>
            <person name="Bruns T."/>
            <person name="Baldrian P."/>
            <person name="Vilgalys R."/>
            <person name="Dunand C."/>
            <person name="Henrissat B."/>
            <person name="Grigoriev I.V."/>
            <person name="Hibbett D."/>
            <person name="Nagy L.G."/>
            <person name="Martin F.M."/>
        </authorList>
    </citation>
    <scope>NUCLEOTIDE SEQUENCE</scope>
    <source>
        <strain evidence="3">BED1</strain>
    </source>
</reference>
<organism evidence="3 4">
    <name type="scientific">Boletus edulis BED1</name>
    <dbReference type="NCBI Taxonomy" id="1328754"/>
    <lineage>
        <taxon>Eukaryota</taxon>
        <taxon>Fungi</taxon>
        <taxon>Dikarya</taxon>
        <taxon>Basidiomycota</taxon>
        <taxon>Agaricomycotina</taxon>
        <taxon>Agaricomycetes</taxon>
        <taxon>Agaricomycetidae</taxon>
        <taxon>Boletales</taxon>
        <taxon>Boletineae</taxon>
        <taxon>Boletaceae</taxon>
        <taxon>Boletoideae</taxon>
        <taxon>Boletus</taxon>
    </lineage>
</organism>
<dbReference type="InterPro" id="IPR036412">
    <property type="entry name" value="HAD-like_sf"/>
</dbReference>
<dbReference type="SUPFAM" id="SSF56784">
    <property type="entry name" value="HAD-like"/>
    <property type="match status" value="1"/>
</dbReference>
<dbReference type="GO" id="GO:0008253">
    <property type="term" value="F:5'-nucleotidase activity"/>
    <property type="evidence" value="ECO:0007669"/>
    <property type="project" value="InterPro"/>
</dbReference>
<sequence>MPPQDAPNCVSEPENSDSAPSPFFKGIIAVDLDDVLSNTNEHIAAWHNENHGSNLGLNDFYYYYYWKNPCWGTPSQTHKKVKDFYATKWVSSIQPIEGAQEGTAVLRDLGYRLVIITARTEHIRDASWEWTQRHFPGFFQEIICTGQFAAQQRPDGVPEQTNVVTKKLTKAEVCIRIGAKLLIDDSLENAVACAEHVSPNGDDIVPSVLLFGDYQWNKRLSLPEDEHDDMTYARRVELRNGDTDFLVEDARRGEGALARANEKRVVRRVKDWKEVVKCVEALVV</sequence>
<reference evidence="3" key="1">
    <citation type="submission" date="2019-10" db="EMBL/GenBank/DDBJ databases">
        <authorList>
            <consortium name="DOE Joint Genome Institute"/>
            <person name="Kuo A."/>
            <person name="Miyauchi S."/>
            <person name="Kiss E."/>
            <person name="Drula E."/>
            <person name="Kohler A."/>
            <person name="Sanchez-Garcia M."/>
            <person name="Andreopoulos B."/>
            <person name="Barry K.W."/>
            <person name="Bonito G."/>
            <person name="Buee M."/>
            <person name="Carver A."/>
            <person name="Chen C."/>
            <person name="Cichocki N."/>
            <person name="Clum A."/>
            <person name="Culley D."/>
            <person name="Crous P.W."/>
            <person name="Fauchery L."/>
            <person name="Girlanda M."/>
            <person name="Hayes R."/>
            <person name="Keri Z."/>
            <person name="LaButti K."/>
            <person name="Lipzen A."/>
            <person name="Lombard V."/>
            <person name="Magnuson J."/>
            <person name="Maillard F."/>
            <person name="Morin E."/>
            <person name="Murat C."/>
            <person name="Nolan M."/>
            <person name="Ohm R."/>
            <person name="Pangilinan J."/>
            <person name="Pereira M."/>
            <person name="Perotto S."/>
            <person name="Peter M."/>
            <person name="Riley R."/>
            <person name="Sitrit Y."/>
            <person name="Stielow B."/>
            <person name="Szollosi G."/>
            <person name="Zifcakova L."/>
            <person name="Stursova M."/>
            <person name="Spatafora J.W."/>
            <person name="Tedersoo L."/>
            <person name="Vaario L.-M."/>
            <person name="Yamada A."/>
            <person name="Yan M."/>
            <person name="Wang P."/>
            <person name="Xu J."/>
            <person name="Bruns T."/>
            <person name="Baldrian P."/>
            <person name="Vilgalys R."/>
            <person name="Henrissat B."/>
            <person name="Grigoriev I.V."/>
            <person name="Hibbett D."/>
            <person name="Nagy L.G."/>
            <person name="Martin F.M."/>
        </authorList>
    </citation>
    <scope>NUCLEOTIDE SEQUENCE</scope>
    <source>
        <strain evidence="3">BED1</strain>
    </source>
</reference>
<keyword evidence="4" id="KW-1185">Reference proteome</keyword>
<dbReference type="GO" id="GO:0009264">
    <property type="term" value="P:deoxyribonucleotide catabolic process"/>
    <property type="evidence" value="ECO:0007669"/>
    <property type="project" value="InterPro"/>
</dbReference>
<name>A0AAD4C1S8_BOLED</name>
<protein>
    <submittedName>
        <fullName evidence="3">Uncharacterized protein</fullName>
    </submittedName>
</protein>
<evidence type="ECO:0000313" key="4">
    <source>
        <dbReference type="Proteomes" id="UP001194468"/>
    </source>
</evidence>
<dbReference type="InterPro" id="IPR052419">
    <property type="entry name" value="5_3-deoxyribonucleotidase-like"/>
</dbReference>
<feature type="active site" description="Proton donor" evidence="1">
    <location>
        <position position="33"/>
    </location>
</feature>
<dbReference type="Proteomes" id="UP001194468">
    <property type="component" value="Unassembled WGS sequence"/>
</dbReference>
<feature type="active site" description="Nucleophile" evidence="1">
    <location>
        <position position="31"/>
    </location>
</feature>
<accession>A0AAD4C1S8</accession>
<dbReference type="EMBL" id="WHUW01000005">
    <property type="protein sequence ID" value="KAF8446226.1"/>
    <property type="molecule type" value="Genomic_DNA"/>
</dbReference>
<dbReference type="AlphaFoldDB" id="A0AAD4C1S8"/>
<dbReference type="Gene3D" id="3.40.50.1000">
    <property type="entry name" value="HAD superfamily/HAD-like"/>
    <property type="match status" value="1"/>
</dbReference>
<dbReference type="PANTHER" id="PTHR35134:SF2">
    <property type="entry name" value="NUCLEOTIDASE YQFW-RELATED"/>
    <property type="match status" value="1"/>
</dbReference>
<comment type="caution">
    <text evidence="3">The sequence shown here is derived from an EMBL/GenBank/DDBJ whole genome shotgun (WGS) entry which is preliminary data.</text>
</comment>
<proteinExistence type="predicted"/>
<evidence type="ECO:0000313" key="3">
    <source>
        <dbReference type="EMBL" id="KAF8446226.1"/>
    </source>
</evidence>
<feature type="region of interest" description="Disordered" evidence="2">
    <location>
        <begin position="1"/>
        <end position="20"/>
    </location>
</feature>
<dbReference type="InterPro" id="IPR010708">
    <property type="entry name" value="5'(3')-deoxyribonucleotidase"/>
</dbReference>
<gene>
    <name evidence="3" type="ORF">L210DRAFT_3392317</name>
</gene>
<evidence type="ECO:0000256" key="2">
    <source>
        <dbReference type="SAM" id="MobiDB-lite"/>
    </source>
</evidence>
<dbReference type="InterPro" id="IPR023214">
    <property type="entry name" value="HAD_sf"/>
</dbReference>
<dbReference type="PANTHER" id="PTHR35134">
    <property type="entry name" value="NUCLEOTIDASE YQFW-RELATED"/>
    <property type="match status" value="1"/>
</dbReference>
<dbReference type="Pfam" id="PF06941">
    <property type="entry name" value="NT5C"/>
    <property type="match status" value="1"/>
</dbReference>